<dbReference type="InterPro" id="IPR012312">
    <property type="entry name" value="Hemerythrin-like"/>
</dbReference>
<dbReference type="OrthoDB" id="8901660at2"/>
<keyword evidence="3" id="KW-1185">Reference proteome</keyword>
<accession>A0A4Z0BN82</accession>
<dbReference type="EMBL" id="SMLM01000004">
    <property type="protein sequence ID" value="TFY99408.1"/>
    <property type="molecule type" value="Genomic_DNA"/>
</dbReference>
<comment type="caution">
    <text evidence="2">The sequence shown here is derived from an EMBL/GenBank/DDBJ whole genome shotgun (WGS) entry which is preliminary data.</text>
</comment>
<evidence type="ECO:0000259" key="1">
    <source>
        <dbReference type="Pfam" id="PF01814"/>
    </source>
</evidence>
<dbReference type="Pfam" id="PF01814">
    <property type="entry name" value="Hemerythrin"/>
    <property type="match status" value="1"/>
</dbReference>
<protein>
    <submittedName>
        <fullName evidence="2">Hemerythrin domain-containing protein</fullName>
    </submittedName>
</protein>
<dbReference type="Gene3D" id="1.20.120.520">
    <property type="entry name" value="nmb1532 protein domain like"/>
    <property type="match status" value="1"/>
</dbReference>
<evidence type="ECO:0000313" key="3">
    <source>
        <dbReference type="Proteomes" id="UP000298180"/>
    </source>
</evidence>
<dbReference type="RefSeq" id="WP_135265635.1">
    <property type="nucleotide sequence ID" value="NZ_SMLM01000004.1"/>
</dbReference>
<organism evidence="2 3">
    <name type="scientific">Ramlibacter henchirensis</name>
    <dbReference type="NCBI Taxonomy" id="204072"/>
    <lineage>
        <taxon>Bacteria</taxon>
        <taxon>Pseudomonadati</taxon>
        <taxon>Pseudomonadota</taxon>
        <taxon>Betaproteobacteria</taxon>
        <taxon>Burkholderiales</taxon>
        <taxon>Comamonadaceae</taxon>
        <taxon>Ramlibacter</taxon>
    </lineage>
</organism>
<dbReference type="AlphaFoldDB" id="A0A4Z0BN82"/>
<name>A0A4Z0BN82_9BURK</name>
<gene>
    <name evidence="2" type="ORF">EZ313_22950</name>
</gene>
<evidence type="ECO:0000313" key="2">
    <source>
        <dbReference type="EMBL" id="TFY99408.1"/>
    </source>
</evidence>
<reference evidence="2 3" key="1">
    <citation type="submission" date="2019-03" db="EMBL/GenBank/DDBJ databases">
        <title>Ramlibacter henchirensis DSM 14656, whole genome shotgun sequence.</title>
        <authorList>
            <person name="Zhang X."/>
            <person name="Feng G."/>
            <person name="Zhu H."/>
        </authorList>
    </citation>
    <scope>NUCLEOTIDE SEQUENCE [LARGE SCALE GENOMIC DNA]</scope>
    <source>
        <strain evidence="2 3">DSM 14656</strain>
    </source>
</reference>
<dbReference type="Proteomes" id="UP000298180">
    <property type="component" value="Unassembled WGS sequence"/>
</dbReference>
<feature type="domain" description="Hemerythrin-like" evidence="1">
    <location>
        <begin position="9"/>
        <end position="119"/>
    </location>
</feature>
<dbReference type="PANTHER" id="PTHR35585:SF1">
    <property type="entry name" value="HHE DOMAIN PROTEIN (AFU_ORTHOLOGUE AFUA_4G00730)"/>
    <property type="match status" value="1"/>
</dbReference>
<dbReference type="PANTHER" id="PTHR35585">
    <property type="entry name" value="HHE DOMAIN PROTEIN (AFU_ORTHOLOGUE AFUA_4G00730)"/>
    <property type="match status" value="1"/>
</dbReference>
<proteinExistence type="predicted"/>
<sequence>MAQQDACTLLDDDHNKVARLFQQFKAAHQPNEKRMLAQQICHELTVHTQIEEEIFYPAFQQATGDESLIQESNREHQEARELIAKVEGNPQPDDRVMLELEDAVLHHVNDEREKMFPKARKAQGLDLFQLADRLEQRKSELMAAHPA</sequence>